<evidence type="ECO:0000313" key="4">
    <source>
        <dbReference type="Proteomes" id="UP000199545"/>
    </source>
</evidence>
<dbReference type="EMBL" id="FORR01000001">
    <property type="protein sequence ID" value="SFI57644.1"/>
    <property type="molecule type" value="Genomic_DNA"/>
</dbReference>
<protein>
    <submittedName>
        <fullName evidence="3">Spore germination protein GerPC</fullName>
    </submittedName>
</protein>
<organism evidence="3 4">
    <name type="scientific">Thermoflavimicrobium dichotomicum</name>
    <dbReference type="NCBI Taxonomy" id="46223"/>
    <lineage>
        <taxon>Bacteria</taxon>
        <taxon>Bacillati</taxon>
        <taxon>Bacillota</taxon>
        <taxon>Bacilli</taxon>
        <taxon>Bacillales</taxon>
        <taxon>Thermoactinomycetaceae</taxon>
        <taxon>Thermoflavimicrobium</taxon>
    </lineage>
</organism>
<evidence type="ECO:0000256" key="1">
    <source>
        <dbReference type="SAM" id="Coils"/>
    </source>
</evidence>
<sequence>MLEQLWHRLNRLEKKISLLKKENQELKEKIEQIQPLKIEKIEYKINELKVETLSGTLNVGLTAVADKKSMKKLMDQMIEKQQDQSENEISHGQMNDDQKTSPDDQDSLY</sequence>
<dbReference type="AlphaFoldDB" id="A0A1I3JBL6"/>
<feature type="coiled-coil region" evidence="1">
    <location>
        <begin position="2"/>
        <end position="39"/>
    </location>
</feature>
<dbReference type="InterPro" id="IPR019673">
    <property type="entry name" value="Spore_germination_GerPC"/>
</dbReference>
<keyword evidence="1" id="KW-0175">Coiled coil</keyword>
<gene>
    <name evidence="3" type="ORF">SAMN05421852_10112</name>
</gene>
<dbReference type="Proteomes" id="UP000199545">
    <property type="component" value="Unassembled WGS sequence"/>
</dbReference>
<evidence type="ECO:0000256" key="2">
    <source>
        <dbReference type="SAM" id="MobiDB-lite"/>
    </source>
</evidence>
<dbReference type="STRING" id="46223.SAMN05421852_10112"/>
<dbReference type="RefSeq" id="WP_175482209.1">
    <property type="nucleotide sequence ID" value="NZ_FORR01000001.1"/>
</dbReference>
<reference evidence="3 4" key="1">
    <citation type="submission" date="2016-10" db="EMBL/GenBank/DDBJ databases">
        <authorList>
            <person name="de Groot N.N."/>
        </authorList>
    </citation>
    <scope>NUCLEOTIDE SEQUENCE [LARGE SCALE GENOMIC DNA]</scope>
    <source>
        <strain evidence="3 4">DSM 44778</strain>
    </source>
</reference>
<name>A0A1I3JBL6_9BACL</name>
<feature type="compositionally biased region" description="Basic and acidic residues" evidence="2">
    <location>
        <begin position="74"/>
        <end position="83"/>
    </location>
</feature>
<feature type="region of interest" description="Disordered" evidence="2">
    <location>
        <begin position="74"/>
        <end position="109"/>
    </location>
</feature>
<accession>A0A1I3JBL6</accession>
<evidence type="ECO:0000313" key="3">
    <source>
        <dbReference type="EMBL" id="SFI57644.1"/>
    </source>
</evidence>
<keyword evidence="4" id="KW-1185">Reference proteome</keyword>
<proteinExistence type="predicted"/>
<dbReference type="Pfam" id="PF10737">
    <property type="entry name" value="GerPC"/>
    <property type="match status" value="1"/>
</dbReference>